<evidence type="ECO:0000259" key="1">
    <source>
        <dbReference type="Pfam" id="PF05685"/>
    </source>
</evidence>
<keyword evidence="3" id="KW-1185">Reference proteome</keyword>
<sequence length="188" mass="21619">MTKTDVKLTFEEYLNYHDGTERRYEFVEGELVEMPPATGKHEAIITLLLVCLFLEIKRKQYPCHARPNGIEFFTGIRTRRPDVSVISEQQKIEIEQTSAILYTPPLLAIEVISPDYRDIDIKDKLAEYQSLGVPEYWTVDWNCSVPNLTVRVLGEEGFYTEQVFTGLDQITSPLFPELALTVQDLLNS</sequence>
<dbReference type="Pfam" id="PF05685">
    <property type="entry name" value="Uma2"/>
    <property type="match status" value="1"/>
</dbReference>
<dbReference type="AlphaFoldDB" id="A0A7Z9C0G1"/>
<dbReference type="InterPro" id="IPR011335">
    <property type="entry name" value="Restrct_endonuc-II-like"/>
</dbReference>
<comment type="caution">
    <text evidence="2">The sequence shown here is derived from an EMBL/GenBank/DDBJ whole genome shotgun (WGS) entry which is preliminary data.</text>
</comment>
<dbReference type="PANTHER" id="PTHR34107">
    <property type="entry name" value="SLL0198 PROTEIN-RELATED"/>
    <property type="match status" value="1"/>
</dbReference>
<dbReference type="InterPro" id="IPR012296">
    <property type="entry name" value="Nuclease_put_TT1808"/>
</dbReference>
<name>A0A7Z9C0G1_9CYAN</name>
<evidence type="ECO:0000313" key="3">
    <source>
        <dbReference type="Proteomes" id="UP000184550"/>
    </source>
</evidence>
<organism evidence="2 3">
    <name type="scientific">Planktothrix serta PCC 8927</name>
    <dbReference type="NCBI Taxonomy" id="671068"/>
    <lineage>
        <taxon>Bacteria</taxon>
        <taxon>Bacillati</taxon>
        <taxon>Cyanobacteriota</taxon>
        <taxon>Cyanophyceae</taxon>
        <taxon>Oscillatoriophycideae</taxon>
        <taxon>Oscillatoriales</taxon>
        <taxon>Microcoleaceae</taxon>
        <taxon>Planktothrix</taxon>
    </lineage>
</organism>
<proteinExistence type="predicted"/>
<dbReference type="InterPro" id="IPR008538">
    <property type="entry name" value="Uma2"/>
</dbReference>
<dbReference type="CDD" id="cd06260">
    <property type="entry name" value="DUF820-like"/>
    <property type="match status" value="1"/>
</dbReference>
<dbReference type="EMBL" id="CZCU02000153">
    <property type="protein sequence ID" value="VXD22972.1"/>
    <property type="molecule type" value="Genomic_DNA"/>
</dbReference>
<reference evidence="2" key="1">
    <citation type="submission" date="2019-10" db="EMBL/GenBank/DDBJ databases">
        <authorList>
            <consortium name="Genoscope - CEA"/>
            <person name="William W."/>
        </authorList>
    </citation>
    <scope>NUCLEOTIDE SEQUENCE [LARGE SCALE GENOMIC DNA]</scope>
    <source>
        <strain evidence="2">BBR_PRJEB10992</strain>
    </source>
</reference>
<dbReference type="PANTHER" id="PTHR34107:SF2">
    <property type="entry name" value="SLL0888 PROTEIN"/>
    <property type="match status" value="1"/>
</dbReference>
<protein>
    <recommendedName>
        <fullName evidence="1">Putative restriction endonuclease domain-containing protein</fullName>
    </recommendedName>
</protein>
<dbReference type="Gene3D" id="3.90.1570.10">
    <property type="entry name" value="tt1808, chain A"/>
    <property type="match status" value="1"/>
</dbReference>
<dbReference type="Proteomes" id="UP000184550">
    <property type="component" value="Unassembled WGS sequence"/>
</dbReference>
<gene>
    <name evidence="2" type="ORF">PL8927_760212</name>
</gene>
<evidence type="ECO:0000313" key="2">
    <source>
        <dbReference type="EMBL" id="VXD22972.1"/>
    </source>
</evidence>
<dbReference type="RefSeq" id="WP_083625296.1">
    <property type="nucleotide sequence ID" value="NZ_LR734878.1"/>
</dbReference>
<accession>A0A7Z9C0G1</accession>
<dbReference type="SUPFAM" id="SSF52980">
    <property type="entry name" value="Restriction endonuclease-like"/>
    <property type="match status" value="1"/>
</dbReference>
<dbReference type="OrthoDB" id="428427at2"/>
<feature type="domain" description="Putative restriction endonuclease" evidence="1">
    <location>
        <begin position="10"/>
        <end position="183"/>
    </location>
</feature>